<evidence type="ECO:0000313" key="2">
    <source>
        <dbReference type="EMBL" id="QIN81819.1"/>
    </source>
</evidence>
<dbReference type="Pfam" id="PF00903">
    <property type="entry name" value="Glyoxalase"/>
    <property type="match status" value="1"/>
</dbReference>
<gene>
    <name evidence="2" type="ORF">GBA63_03565</name>
</gene>
<evidence type="ECO:0000313" key="3">
    <source>
        <dbReference type="Proteomes" id="UP000501452"/>
    </source>
</evidence>
<dbReference type="Gene3D" id="3.10.180.10">
    <property type="entry name" value="2,3-Dihydroxybiphenyl 1,2-Dioxygenase, domain 1"/>
    <property type="match status" value="2"/>
</dbReference>
<dbReference type="EMBL" id="CP045119">
    <property type="protein sequence ID" value="QIN81819.1"/>
    <property type="molecule type" value="Genomic_DNA"/>
</dbReference>
<protein>
    <recommendedName>
        <fullName evidence="1">VOC domain-containing protein</fullName>
    </recommendedName>
</protein>
<evidence type="ECO:0000259" key="1">
    <source>
        <dbReference type="PROSITE" id="PS51819"/>
    </source>
</evidence>
<dbReference type="KEGG" id="rub:GBA63_03565"/>
<dbReference type="InterPro" id="IPR029068">
    <property type="entry name" value="Glyas_Bleomycin-R_OHBP_Dase"/>
</dbReference>
<dbReference type="Proteomes" id="UP000501452">
    <property type="component" value="Chromosome"/>
</dbReference>
<keyword evidence="3" id="KW-1185">Reference proteome</keyword>
<feature type="domain" description="VOC" evidence="1">
    <location>
        <begin position="134"/>
        <end position="237"/>
    </location>
</feature>
<organism evidence="2 3">
    <name type="scientific">Rubrobacter tropicus</name>
    <dbReference type="NCBI Taxonomy" id="2653851"/>
    <lineage>
        <taxon>Bacteria</taxon>
        <taxon>Bacillati</taxon>
        <taxon>Actinomycetota</taxon>
        <taxon>Rubrobacteria</taxon>
        <taxon>Rubrobacterales</taxon>
        <taxon>Rubrobacteraceae</taxon>
        <taxon>Rubrobacter</taxon>
    </lineage>
</organism>
<reference evidence="2 3" key="1">
    <citation type="submission" date="2019-10" db="EMBL/GenBank/DDBJ databases">
        <title>Rubrobacter sp nov SCSIO 52090 isolated from a deep-sea sediment in the South China Sea.</title>
        <authorList>
            <person name="Chen R.W."/>
        </authorList>
    </citation>
    <scope>NUCLEOTIDE SEQUENCE [LARGE SCALE GENOMIC DNA]</scope>
    <source>
        <strain evidence="2 3">SCSIO 52909</strain>
    </source>
</reference>
<accession>A0A6G8Q5W4</accession>
<sequence>MLSFRRTTASSTGEKPMKVKKLDHIALYMDDRASAADFLTSNLGFHVVDHTDRYTLVGAGGRVGKLTLFDAPTGAPSPDPIERINLRVADPESAAAKLPSETNPERQGPGFVFTGPENLPLALVPGEGDFTDYDLEGFVLRSADPEASARGFLEMGFAPGEDSRTLGAGEYRLRLAERAPGSGGMLFHVGCLVDSAEDHRREAEERGLEVQDFVEGPNTLAVFVRGPEGVSVEYVEHKPTFSLT</sequence>
<dbReference type="CDD" id="cd06587">
    <property type="entry name" value="VOC"/>
    <property type="match status" value="1"/>
</dbReference>
<dbReference type="AlphaFoldDB" id="A0A6G8Q5W4"/>
<dbReference type="SUPFAM" id="SSF54593">
    <property type="entry name" value="Glyoxalase/Bleomycin resistance protein/Dihydroxybiphenyl dioxygenase"/>
    <property type="match status" value="2"/>
</dbReference>
<dbReference type="InterPro" id="IPR004360">
    <property type="entry name" value="Glyas_Fos-R_dOase_dom"/>
</dbReference>
<proteinExistence type="predicted"/>
<name>A0A6G8Q5W4_9ACTN</name>
<feature type="domain" description="VOC" evidence="1">
    <location>
        <begin position="21"/>
        <end position="140"/>
    </location>
</feature>
<dbReference type="PROSITE" id="PS51819">
    <property type="entry name" value="VOC"/>
    <property type="match status" value="2"/>
</dbReference>
<dbReference type="InterPro" id="IPR037523">
    <property type="entry name" value="VOC_core"/>
</dbReference>